<dbReference type="AlphaFoldDB" id="A0A9D5DBJ1"/>
<dbReference type="Proteomes" id="UP001085076">
    <property type="component" value="Miscellaneous, Linkage group lg01"/>
</dbReference>
<dbReference type="SMART" id="SM00499">
    <property type="entry name" value="AAI"/>
    <property type="match status" value="1"/>
</dbReference>
<evidence type="ECO:0000313" key="4">
    <source>
        <dbReference type="Proteomes" id="UP001085076"/>
    </source>
</evidence>
<dbReference type="InterPro" id="IPR036312">
    <property type="entry name" value="Bifun_inhib/LTP/seed_sf"/>
</dbReference>
<organism evidence="3 4">
    <name type="scientific">Dioscorea zingiberensis</name>
    <dbReference type="NCBI Taxonomy" id="325984"/>
    <lineage>
        <taxon>Eukaryota</taxon>
        <taxon>Viridiplantae</taxon>
        <taxon>Streptophyta</taxon>
        <taxon>Embryophyta</taxon>
        <taxon>Tracheophyta</taxon>
        <taxon>Spermatophyta</taxon>
        <taxon>Magnoliopsida</taxon>
        <taxon>Liliopsida</taxon>
        <taxon>Dioscoreales</taxon>
        <taxon>Dioscoreaceae</taxon>
        <taxon>Dioscorea</taxon>
    </lineage>
</organism>
<feature type="signal peptide" evidence="1">
    <location>
        <begin position="1"/>
        <end position="22"/>
    </location>
</feature>
<feature type="domain" description="Bifunctional inhibitor/plant lipid transfer protein/seed storage helical" evidence="2">
    <location>
        <begin position="41"/>
        <end position="113"/>
    </location>
</feature>
<comment type="caution">
    <text evidence="3">The sequence shown here is derived from an EMBL/GenBank/DDBJ whole genome shotgun (WGS) entry which is preliminary data.</text>
</comment>
<dbReference type="CDD" id="cd04660">
    <property type="entry name" value="nsLTP_like"/>
    <property type="match status" value="1"/>
</dbReference>
<dbReference type="Gene3D" id="1.10.110.10">
    <property type="entry name" value="Plant lipid-transfer and hydrophobic proteins"/>
    <property type="match status" value="1"/>
</dbReference>
<dbReference type="SUPFAM" id="SSF47699">
    <property type="entry name" value="Bifunctional inhibitor/lipid-transfer protein/seed storage 2S albumin"/>
    <property type="match status" value="1"/>
</dbReference>
<gene>
    <name evidence="3" type="ORF">J5N97_007312</name>
</gene>
<dbReference type="PANTHER" id="PTHR33122">
    <property type="entry name" value="LIPID BINDING PROTEIN-RELATED"/>
    <property type="match status" value="1"/>
</dbReference>
<keyword evidence="4" id="KW-1185">Reference proteome</keyword>
<dbReference type="InterPro" id="IPR039265">
    <property type="entry name" value="DIR1-like"/>
</dbReference>
<evidence type="ECO:0000259" key="2">
    <source>
        <dbReference type="SMART" id="SM00499"/>
    </source>
</evidence>
<dbReference type="EMBL" id="JAGGNH010000001">
    <property type="protein sequence ID" value="KAJ0988956.1"/>
    <property type="molecule type" value="Genomic_DNA"/>
</dbReference>
<name>A0A9D5DBJ1_9LILI</name>
<keyword evidence="1" id="KW-0732">Signal</keyword>
<dbReference type="InterPro" id="IPR044741">
    <property type="entry name" value="NsLTP-like"/>
</dbReference>
<dbReference type="OrthoDB" id="643149at2759"/>
<protein>
    <recommendedName>
        <fullName evidence="2">Bifunctional inhibitor/plant lipid transfer protein/seed storage helical domain-containing protein</fullName>
    </recommendedName>
</protein>
<reference evidence="3" key="1">
    <citation type="submission" date="2021-03" db="EMBL/GenBank/DDBJ databases">
        <authorList>
            <person name="Li Z."/>
            <person name="Yang C."/>
        </authorList>
    </citation>
    <scope>NUCLEOTIDE SEQUENCE</scope>
    <source>
        <strain evidence="3">Dzin_1.0</strain>
        <tissue evidence="3">Leaf</tissue>
    </source>
</reference>
<dbReference type="Pfam" id="PF00234">
    <property type="entry name" value="Tryp_alpha_amyl"/>
    <property type="match status" value="1"/>
</dbReference>
<dbReference type="GO" id="GO:0005504">
    <property type="term" value="F:fatty acid binding"/>
    <property type="evidence" value="ECO:0007669"/>
    <property type="project" value="InterPro"/>
</dbReference>
<reference evidence="3" key="2">
    <citation type="journal article" date="2022" name="Hortic Res">
        <title>The genome of Dioscorea zingiberensis sheds light on the biosynthesis, origin and evolution of the medicinally important diosgenin saponins.</title>
        <authorList>
            <person name="Li Y."/>
            <person name="Tan C."/>
            <person name="Li Z."/>
            <person name="Guo J."/>
            <person name="Li S."/>
            <person name="Chen X."/>
            <person name="Wang C."/>
            <person name="Dai X."/>
            <person name="Yang H."/>
            <person name="Song W."/>
            <person name="Hou L."/>
            <person name="Xu J."/>
            <person name="Tong Z."/>
            <person name="Xu A."/>
            <person name="Yuan X."/>
            <person name="Wang W."/>
            <person name="Yang Q."/>
            <person name="Chen L."/>
            <person name="Sun Z."/>
            <person name="Wang K."/>
            <person name="Pan B."/>
            <person name="Chen J."/>
            <person name="Bao Y."/>
            <person name="Liu F."/>
            <person name="Qi X."/>
            <person name="Gang D.R."/>
            <person name="Wen J."/>
            <person name="Li J."/>
        </authorList>
    </citation>
    <scope>NUCLEOTIDE SEQUENCE</scope>
    <source>
        <strain evidence="3">Dzin_1.0</strain>
    </source>
</reference>
<proteinExistence type="predicted"/>
<feature type="chain" id="PRO_5038411039" description="Bifunctional inhibitor/plant lipid transfer protein/seed storage helical domain-containing protein" evidence="1">
    <location>
        <begin position="23"/>
        <end position="113"/>
    </location>
</feature>
<dbReference type="PANTHER" id="PTHR33122:SF60">
    <property type="entry name" value="LIPID-TRANSFER PROTEIN DIR1-RELATED"/>
    <property type="match status" value="1"/>
</dbReference>
<evidence type="ECO:0000256" key="1">
    <source>
        <dbReference type="SAM" id="SignalP"/>
    </source>
</evidence>
<sequence>MEHMMMSRFLAVVLVVFLFCHGDHKSSSMISVVVMADEGICNMSKDGLDSCKPAASGSTPTEPSQECCEALADADLQCLCSYKNSVWLPVYGIDPDLAMQLPEKCNLKLPQDC</sequence>
<dbReference type="InterPro" id="IPR016140">
    <property type="entry name" value="Bifunc_inhib/LTP/seed_store"/>
</dbReference>
<accession>A0A9D5DBJ1</accession>
<dbReference type="GO" id="GO:0009627">
    <property type="term" value="P:systemic acquired resistance"/>
    <property type="evidence" value="ECO:0007669"/>
    <property type="project" value="InterPro"/>
</dbReference>
<evidence type="ECO:0000313" key="3">
    <source>
        <dbReference type="EMBL" id="KAJ0988956.1"/>
    </source>
</evidence>